<gene>
    <name evidence="2" type="ORF">C3K47_17535</name>
</gene>
<evidence type="ECO:0000313" key="2">
    <source>
        <dbReference type="EMBL" id="POY34906.1"/>
    </source>
</evidence>
<dbReference type="EMBL" id="PQVF01000016">
    <property type="protein sequence ID" value="POY34906.1"/>
    <property type="molecule type" value="Genomic_DNA"/>
</dbReference>
<keyword evidence="1" id="KW-0812">Transmembrane</keyword>
<sequence>MQLYNSIPGKKLIIKNLKTKIIDSGTCSIPPEYRYDGAMNTSKKTISFLYGKLYKILLIFSLFVIRQLAKRMKVAKTLILKKVIPKYITDGNTIRFIKYKEIP</sequence>
<protein>
    <submittedName>
        <fullName evidence="2">Uncharacterized protein</fullName>
    </submittedName>
</protein>
<dbReference type="AlphaFoldDB" id="A0A2S4ZX94"/>
<evidence type="ECO:0000256" key="1">
    <source>
        <dbReference type="SAM" id="Phobius"/>
    </source>
</evidence>
<reference evidence="2 3" key="1">
    <citation type="submission" date="2018-01" db="EMBL/GenBank/DDBJ databases">
        <authorList>
            <person name="Gaut B.S."/>
            <person name="Morton B.R."/>
            <person name="Clegg M.T."/>
            <person name="Duvall M.R."/>
        </authorList>
    </citation>
    <scope>NUCLEOTIDE SEQUENCE [LARGE SCALE GENOMIC DNA]</scope>
    <source>
        <strain evidence="2 3">HR-AV</strain>
    </source>
</reference>
<organism evidence="2 3">
    <name type="scientific">Solitalea longa</name>
    <dbReference type="NCBI Taxonomy" id="2079460"/>
    <lineage>
        <taxon>Bacteria</taxon>
        <taxon>Pseudomonadati</taxon>
        <taxon>Bacteroidota</taxon>
        <taxon>Sphingobacteriia</taxon>
        <taxon>Sphingobacteriales</taxon>
        <taxon>Sphingobacteriaceae</taxon>
        <taxon>Solitalea</taxon>
    </lineage>
</organism>
<keyword evidence="3" id="KW-1185">Reference proteome</keyword>
<comment type="caution">
    <text evidence="2">The sequence shown here is derived from an EMBL/GenBank/DDBJ whole genome shotgun (WGS) entry which is preliminary data.</text>
</comment>
<proteinExistence type="predicted"/>
<evidence type="ECO:0000313" key="3">
    <source>
        <dbReference type="Proteomes" id="UP000236893"/>
    </source>
</evidence>
<name>A0A2S4ZX94_9SPHI</name>
<keyword evidence="1" id="KW-1133">Transmembrane helix</keyword>
<keyword evidence="1" id="KW-0472">Membrane</keyword>
<feature type="transmembrane region" description="Helical" evidence="1">
    <location>
        <begin position="49"/>
        <end position="69"/>
    </location>
</feature>
<accession>A0A2S4ZX94</accession>
<dbReference type="Proteomes" id="UP000236893">
    <property type="component" value="Unassembled WGS sequence"/>
</dbReference>